<sequence>MENRSTLFRQLLPLSLALFAVGTDGFVIAGLLPQIAADLDVGVSAAGQLVTAFALAFAVSAPVVGALTSSMDRRTALHLALAVFVVGNVVTAIGPDYRTVMIARVVTAVGAGLIGSAAFSAAAAIAPDERRGQALAFVMGGLTLAIAFGLPAGTLIGGSDWRVTLWGVAGIGVVAAVGVAVALPPVSLAADSLRARLAPLREGRVFGMLAVTLMSLAGTHVLYTYISPAVGTATSGSTTSLTVILLAWGVGNMIGNTAAGRLADRYRPERVVSGGLAAAAVVLAISPLVIGNLAAAIAWALVWGVFVSLPVVPQQSRLVEHAPSASAVLLGLNNSAIYMGVALGGVLGGLLQGHLTPARLGLVAAGVSVIGLLVNLTTARRTAVGAASGR</sequence>
<dbReference type="Gene3D" id="1.20.1250.20">
    <property type="entry name" value="MFS general substrate transporter like domains"/>
    <property type="match status" value="1"/>
</dbReference>
<dbReference type="AlphaFoldDB" id="A0A7W9HH93"/>
<protein>
    <submittedName>
        <fullName evidence="8">Putative MFS family arabinose efflux permease</fullName>
    </submittedName>
</protein>
<feature type="transmembrane region" description="Helical" evidence="6">
    <location>
        <begin position="76"/>
        <end position="95"/>
    </location>
</feature>
<dbReference type="PROSITE" id="PS50850">
    <property type="entry name" value="MFS"/>
    <property type="match status" value="1"/>
</dbReference>
<keyword evidence="5 6" id="KW-0472">Membrane</keyword>
<reference evidence="8 9" key="1">
    <citation type="submission" date="2020-08" db="EMBL/GenBank/DDBJ databases">
        <title>Sequencing the genomes of 1000 actinobacteria strains.</title>
        <authorList>
            <person name="Klenk H.-P."/>
        </authorList>
    </citation>
    <scope>NUCLEOTIDE SEQUENCE [LARGE SCALE GENOMIC DNA]</scope>
    <source>
        <strain evidence="8 9">DSM 45486</strain>
    </source>
</reference>
<proteinExistence type="predicted"/>
<dbReference type="Proteomes" id="UP000552097">
    <property type="component" value="Unassembled WGS sequence"/>
</dbReference>
<dbReference type="RefSeq" id="WP_221483433.1">
    <property type="nucleotide sequence ID" value="NZ_JACHMO010000001.1"/>
</dbReference>
<feature type="transmembrane region" description="Helical" evidence="6">
    <location>
        <begin position="238"/>
        <end position="259"/>
    </location>
</feature>
<evidence type="ECO:0000256" key="1">
    <source>
        <dbReference type="ARBA" id="ARBA00004651"/>
    </source>
</evidence>
<gene>
    <name evidence="8" type="ORF">F4560_002002</name>
</gene>
<evidence type="ECO:0000256" key="5">
    <source>
        <dbReference type="ARBA" id="ARBA00023136"/>
    </source>
</evidence>
<dbReference type="PANTHER" id="PTHR43124">
    <property type="entry name" value="PURINE EFFLUX PUMP PBUE"/>
    <property type="match status" value="1"/>
</dbReference>
<name>A0A7W9HH93_9PSEU</name>
<dbReference type="InterPro" id="IPR011701">
    <property type="entry name" value="MFS"/>
</dbReference>
<keyword evidence="4 6" id="KW-1133">Transmembrane helix</keyword>
<keyword evidence="3 6" id="KW-0812">Transmembrane</keyword>
<feature type="transmembrane region" description="Helical" evidence="6">
    <location>
        <begin position="271"/>
        <end position="290"/>
    </location>
</feature>
<dbReference type="InterPro" id="IPR020846">
    <property type="entry name" value="MFS_dom"/>
</dbReference>
<comment type="subcellular location">
    <subcellularLocation>
        <location evidence="1">Cell membrane</location>
        <topology evidence="1">Multi-pass membrane protein</topology>
    </subcellularLocation>
</comment>
<feature type="transmembrane region" description="Helical" evidence="6">
    <location>
        <begin position="134"/>
        <end position="157"/>
    </location>
</feature>
<dbReference type="InterPro" id="IPR050189">
    <property type="entry name" value="MFS_Efflux_Transporters"/>
</dbReference>
<dbReference type="Pfam" id="PF07690">
    <property type="entry name" value="MFS_1"/>
    <property type="match status" value="2"/>
</dbReference>
<evidence type="ECO:0000313" key="8">
    <source>
        <dbReference type="EMBL" id="MBB5802234.1"/>
    </source>
</evidence>
<feature type="domain" description="Major facilitator superfamily (MFS) profile" evidence="7">
    <location>
        <begin position="10"/>
        <end position="383"/>
    </location>
</feature>
<feature type="transmembrane region" description="Helical" evidence="6">
    <location>
        <begin position="205"/>
        <end position="226"/>
    </location>
</feature>
<evidence type="ECO:0000259" key="7">
    <source>
        <dbReference type="PROSITE" id="PS50850"/>
    </source>
</evidence>
<evidence type="ECO:0000313" key="9">
    <source>
        <dbReference type="Proteomes" id="UP000552097"/>
    </source>
</evidence>
<evidence type="ECO:0000256" key="3">
    <source>
        <dbReference type="ARBA" id="ARBA00022692"/>
    </source>
</evidence>
<evidence type="ECO:0000256" key="2">
    <source>
        <dbReference type="ARBA" id="ARBA00022475"/>
    </source>
</evidence>
<keyword evidence="9" id="KW-1185">Reference proteome</keyword>
<feature type="transmembrane region" description="Helical" evidence="6">
    <location>
        <begin position="45"/>
        <end position="64"/>
    </location>
</feature>
<feature type="transmembrane region" description="Helical" evidence="6">
    <location>
        <begin position="357"/>
        <end position="376"/>
    </location>
</feature>
<feature type="transmembrane region" description="Helical" evidence="6">
    <location>
        <begin position="296"/>
        <end position="313"/>
    </location>
</feature>
<dbReference type="GO" id="GO:0005886">
    <property type="term" value="C:plasma membrane"/>
    <property type="evidence" value="ECO:0007669"/>
    <property type="project" value="UniProtKB-SubCell"/>
</dbReference>
<feature type="transmembrane region" description="Helical" evidence="6">
    <location>
        <begin position="163"/>
        <end position="184"/>
    </location>
</feature>
<dbReference type="CDD" id="cd17324">
    <property type="entry name" value="MFS_NepI_like"/>
    <property type="match status" value="1"/>
</dbReference>
<comment type="caution">
    <text evidence="8">The sequence shown here is derived from an EMBL/GenBank/DDBJ whole genome shotgun (WGS) entry which is preliminary data.</text>
</comment>
<feature type="transmembrane region" description="Helical" evidence="6">
    <location>
        <begin position="101"/>
        <end position="122"/>
    </location>
</feature>
<feature type="transmembrane region" description="Helical" evidence="6">
    <location>
        <begin position="325"/>
        <end position="351"/>
    </location>
</feature>
<dbReference type="SUPFAM" id="SSF103473">
    <property type="entry name" value="MFS general substrate transporter"/>
    <property type="match status" value="1"/>
</dbReference>
<keyword evidence="2" id="KW-1003">Cell membrane</keyword>
<dbReference type="EMBL" id="JACHMO010000001">
    <property type="protein sequence ID" value="MBB5802234.1"/>
    <property type="molecule type" value="Genomic_DNA"/>
</dbReference>
<dbReference type="PANTHER" id="PTHR43124:SF10">
    <property type="entry name" value="PURINE EFFLUX PUMP PBUE"/>
    <property type="match status" value="1"/>
</dbReference>
<dbReference type="InterPro" id="IPR036259">
    <property type="entry name" value="MFS_trans_sf"/>
</dbReference>
<dbReference type="GO" id="GO:0022857">
    <property type="term" value="F:transmembrane transporter activity"/>
    <property type="evidence" value="ECO:0007669"/>
    <property type="project" value="InterPro"/>
</dbReference>
<evidence type="ECO:0000256" key="4">
    <source>
        <dbReference type="ARBA" id="ARBA00022989"/>
    </source>
</evidence>
<evidence type="ECO:0000256" key="6">
    <source>
        <dbReference type="SAM" id="Phobius"/>
    </source>
</evidence>
<accession>A0A7W9HH93</accession>
<organism evidence="8 9">
    <name type="scientific">Saccharothrix ecbatanensis</name>
    <dbReference type="NCBI Taxonomy" id="1105145"/>
    <lineage>
        <taxon>Bacteria</taxon>
        <taxon>Bacillati</taxon>
        <taxon>Actinomycetota</taxon>
        <taxon>Actinomycetes</taxon>
        <taxon>Pseudonocardiales</taxon>
        <taxon>Pseudonocardiaceae</taxon>
        <taxon>Saccharothrix</taxon>
    </lineage>
</organism>